<keyword evidence="2" id="KW-0547">Nucleotide-binding</keyword>
<dbReference type="GO" id="GO:0051239">
    <property type="term" value="P:regulation of multicellular organismal process"/>
    <property type="evidence" value="ECO:0007669"/>
    <property type="project" value="UniProtKB-ARBA"/>
</dbReference>
<feature type="region of interest" description="Disordered" evidence="6">
    <location>
        <begin position="115"/>
        <end position="140"/>
    </location>
</feature>
<evidence type="ECO:0000256" key="3">
    <source>
        <dbReference type="ARBA" id="ARBA00023054"/>
    </source>
</evidence>
<keyword evidence="5" id="KW-0539">Nucleus</keyword>
<evidence type="ECO:0000256" key="2">
    <source>
        <dbReference type="ARBA" id="ARBA00022741"/>
    </source>
</evidence>
<dbReference type="PANTHER" id="PTHR11089">
    <property type="entry name" value="GTP-BINDING PROTEIN-RELATED"/>
    <property type="match status" value="1"/>
</dbReference>
<evidence type="ECO:0000313" key="9">
    <source>
        <dbReference type="Proteomes" id="UP000694044"/>
    </source>
</evidence>
<dbReference type="CDD" id="cd04178">
    <property type="entry name" value="Nucleostemin_like"/>
    <property type="match status" value="1"/>
</dbReference>
<evidence type="ECO:0000256" key="4">
    <source>
        <dbReference type="ARBA" id="ARBA00023134"/>
    </source>
</evidence>
<feature type="region of interest" description="Disordered" evidence="6">
    <location>
        <begin position="571"/>
        <end position="594"/>
    </location>
</feature>
<keyword evidence="9" id="KW-1185">Reference proteome</keyword>
<dbReference type="GO" id="GO:0050793">
    <property type="term" value="P:regulation of developmental process"/>
    <property type="evidence" value="ECO:0007669"/>
    <property type="project" value="UniProtKB-ARBA"/>
</dbReference>
<dbReference type="GO" id="GO:0005525">
    <property type="term" value="F:GTP binding"/>
    <property type="evidence" value="ECO:0007669"/>
    <property type="project" value="UniProtKB-KW"/>
</dbReference>
<name>A0A8T1WF28_9STRA</name>
<keyword evidence="3" id="KW-0175">Coiled coil</keyword>
<evidence type="ECO:0000256" key="1">
    <source>
        <dbReference type="ARBA" id="ARBA00004604"/>
    </source>
</evidence>
<dbReference type="PROSITE" id="PS51721">
    <property type="entry name" value="G_CP"/>
    <property type="match status" value="1"/>
</dbReference>
<dbReference type="Proteomes" id="UP000694044">
    <property type="component" value="Unassembled WGS sequence"/>
</dbReference>
<sequence length="617" mass="66361">MLDHTTSHHLFSSSHWSKKASGSPPAITKVSRSSMGRKQAPPRGRGAKRQGAAAQALRGGKSQLGQQIRSVPKKLAGKQQSAHKLQQKREQLRSQQVGRNRGGISGLSLAELAGRAAQSSQQFEQSQSQQTQAPKPEELVINDASRRAYMKELRKVVDKADVVLEVLDARDPMGCRTLDMEDAIGNRHGKKLVLVLNKVDLVPPHVLQPWLQYLRGFYPTVAFKASTQSQSKHLSANFGRADKAAGDAVSGSKAVGTDALMQLLKNYCRSHGVKTAITVGVIGYPNVGKSSVINSLKRSKAASVSSTAGHTKVMQEVHIDSKVKLLDCPGIVFDHSDSSALLLRNCINTESMADPVGAVQVLLTRCQPAQLAELYQLPVDTVAKCFQDAVQFLVLVAQAKGKLGKGGIPDRQAAARIVLQDWNRGKLPYFTPPPDQSVQVLDTQLVTSFGQEFNVADEDLNPTSIFLPDSDASKDSISGPQCSIPVAASGTGDVAMGSETTVSEPTPASARISQMLGDSDSDSDMDSDLEMADDDDEGFVLPHTALSTQELAAKLAQDALNPQTATAARRKAKQWRKLKRRAARQQLGTEAENSFSEQFGSIVGIAAPTFTNPFTTQ</sequence>
<comment type="caution">
    <text evidence="8">The sequence shown here is derived from an EMBL/GenBank/DDBJ whole genome shotgun (WGS) entry which is preliminary data.</text>
</comment>
<evidence type="ECO:0000313" key="8">
    <source>
        <dbReference type="EMBL" id="KAG7391986.1"/>
    </source>
</evidence>
<evidence type="ECO:0000256" key="5">
    <source>
        <dbReference type="ARBA" id="ARBA00023242"/>
    </source>
</evidence>
<dbReference type="OrthoDB" id="10266128at2759"/>
<dbReference type="GO" id="GO:0005730">
    <property type="term" value="C:nucleolus"/>
    <property type="evidence" value="ECO:0007669"/>
    <property type="project" value="UniProtKB-SubCell"/>
</dbReference>
<dbReference type="InterPro" id="IPR050755">
    <property type="entry name" value="TRAFAC_YlqF/YawG_RiboMat"/>
</dbReference>
<accession>A0A8T1WF28</accession>
<organism evidence="8 9">
    <name type="scientific">Phytophthora pseudosyringae</name>
    <dbReference type="NCBI Taxonomy" id="221518"/>
    <lineage>
        <taxon>Eukaryota</taxon>
        <taxon>Sar</taxon>
        <taxon>Stramenopiles</taxon>
        <taxon>Oomycota</taxon>
        <taxon>Peronosporomycetes</taxon>
        <taxon>Peronosporales</taxon>
        <taxon>Peronosporaceae</taxon>
        <taxon>Phytophthora</taxon>
    </lineage>
</organism>
<dbReference type="AlphaFoldDB" id="A0A8T1WF28"/>
<dbReference type="Pfam" id="PF01926">
    <property type="entry name" value="MMR_HSR1"/>
    <property type="match status" value="1"/>
</dbReference>
<dbReference type="FunFam" id="1.10.1580.10:FF:000002">
    <property type="entry name" value="Guanine nucleotide-binding protein-like 3 (nucleolar)-like"/>
    <property type="match status" value="1"/>
</dbReference>
<feature type="domain" description="CP-type G" evidence="7">
    <location>
        <begin position="150"/>
        <end position="334"/>
    </location>
</feature>
<keyword evidence="4" id="KW-0342">GTP-binding</keyword>
<evidence type="ECO:0000259" key="7">
    <source>
        <dbReference type="PROSITE" id="PS51721"/>
    </source>
</evidence>
<feature type="compositionally biased region" description="Low complexity" evidence="6">
    <location>
        <begin position="118"/>
        <end position="132"/>
    </location>
</feature>
<feature type="compositionally biased region" description="Low complexity" evidence="6">
    <location>
        <begin position="8"/>
        <end position="23"/>
    </location>
</feature>
<proteinExistence type="predicted"/>
<feature type="compositionally biased region" description="Basic residues" evidence="6">
    <location>
        <begin position="571"/>
        <end position="583"/>
    </location>
</feature>
<evidence type="ECO:0000256" key="6">
    <source>
        <dbReference type="SAM" id="MobiDB-lite"/>
    </source>
</evidence>
<feature type="region of interest" description="Disordered" evidence="6">
    <location>
        <begin position="1"/>
        <end position="103"/>
    </location>
</feature>
<feature type="region of interest" description="Disordered" evidence="6">
    <location>
        <begin position="488"/>
        <end position="525"/>
    </location>
</feature>
<gene>
    <name evidence="8" type="primary">GNL3</name>
    <name evidence="8" type="ORF">PHYPSEUDO_002692</name>
</gene>
<comment type="subcellular location">
    <subcellularLocation>
        <location evidence="1">Nucleus</location>
        <location evidence="1">Nucleolus</location>
    </subcellularLocation>
</comment>
<dbReference type="InterPro" id="IPR030378">
    <property type="entry name" value="G_CP_dom"/>
</dbReference>
<dbReference type="FunFam" id="3.40.50.300:FF:000571">
    <property type="entry name" value="Guanine nucleotide-binding protein-like NSN1"/>
    <property type="match status" value="1"/>
</dbReference>
<feature type="compositionally biased region" description="Low complexity" evidence="6">
    <location>
        <begin position="41"/>
        <end position="61"/>
    </location>
</feature>
<protein>
    <submittedName>
        <fullName evidence="8">Guanine nucleotide-binding protein-like 3</fullName>
    </submittedName>
</protein>
<dbReference type="InterPro" id="IPR006073">
    <property type="entry name" value="GTP-bd"/>
</dbReference>
<dbReference type="EMBL" id="JAGDFM010000015">
    <property type="protein sequence ID" value="KAG7391986.1"/>
    <property type="molecule type" value="Genomic_DNA"/>
</dbReference>
<reference evidence="8" key="1">
    <citation type="submission" date="2021-02" db="EMBL/GenBank/DDBJ databases">
        <authorList>
            <person name="Palmer J.M."/>
        </authorList>
    </citation>
    <scope>NUCLEOTIDE SEQUENCE</scope>
    <source>
        <strain evidence="8">SCRP734</strain>
    </source>
</reference>
<dbReference type="PANTHER" id="PTHR11089:SF30">
    <property type="entry name" value="GUANINE NUCLEOTIDE-BINDING PROTEIN-LIKE 3 HOMOLOG"/>
    <property type="match status" value="1"/>
</dbReference>